<dbReference type="NCBIfam" id="TIGR02035">
    <property type="entry name" value="D_Ser_am_lyase"/>
    <property type="match status" value="1"/>
</dbReference>
<keyword evidence="3 4" id="KW-0456">Lyase</keyword>
<keyword evidence="7" id="KW-1185">Reference proteome</keyword>
<protein>
    <recommendedName>
        <fullName evidence="4">Probable D-serine dehydratase</fullName>
        <ecNumber evidence="4">4.3.1.18</ecNumber>
    </recommendedName>
    <alternativeName>
        <fullName evidence="4">D-serine deaminase</fullName>
        <shortName evidence="4">DSD</shortName>
    </alternativeName>
</protein>
<proteinExistence type="inferred from homology"/>
<dbReference type="Gene3D" id="3.40.50.1100">
    <property type="match status" value="2"/>
</dbReference>
<dbReference type="GO" id="GO:0016836">
    <property type="term" value="F:hydro-lyase activity"/>
    <property type="evidence" value="ECO:0007669"/>
    <property type="project" value="UniProtKB-UniRule"/>
</dbReference>
<dbReference type="Proteomes" id="UP000199008">
    <property type="component" value="Unassembled WGS sequence"/>
</dbReference>
<comment type="catalytic activity">
    <reaction evidence="4">
        <text>D-serine = pyruvate + NH4(+)</text>
        <dbReference type="Rhea" id="RHEA:13977"/>
        <dbReference type="ChEBI" id="CHEBI:15361"/>
        <dbReference type="ChEBI" id="CHEBI:28938"/>
        <dbReference type="ChEBI" id="CHEBI:35247"/>
        <dbReference type="EC" id="4.3.1.18"/>
    </reaction>
</comment>
<dbReference type="OrthoDB" id="9780546at2"/>
<dbReference type="EMBL" id="FNFY01000026">
    <property type="protein sequence ID" value="SDL15510.1"/>
    <property type="molecule type" value="Genomic_DNA"/>
</dbReference>
<evidence type="ECO:0000256" key="4">
    <source>
        <dbReference type="HAMAP-Rule" id="MF_01030"/>
    </source>
</evidence>
<evidence type="ECO:0000313" key="7">
    <source>
        <dbReference type="Proteomes" id="UP000199008"/>
    </source>
</evidence>
<dbReference type="GO" id="GO:0036088">
    <property type="term" value="P:D-serine catabolic process"/>
    <property type="evidence" value="ECO:0007669"/>
    <property type="project" value="TreeGrafter"/>
</dbReference>
<dbReference type="RefSeq" id="WP_092987565.1">
    <property type="nucleotide sequence ID" value="NZ_FNFY01000026.1"/>
</dbReference>
<dbReference type="NCBIfam" id="NF002823">
    <property type="entry name" value="PRK02991.1"/>
    <property type="match status" value="1"/>
</dbReference>
<evidence type="ECO:0000256" key="2">
    <source>
        <dbReference type="ARBA" id="ARBA00022898"/>
    </source>
</evidence>
<dbReference type="EC" id="4.3.1.18" evidence="4"/>
<organism evidence="6 7">
    <name type="scientific">Lacicoccus qingdaonensis</name>
    <dbReference type="NCBI Taxonomy" id="576118"/>
    <lineage>
        <taxon>Bacteria</taxon>
        <taxon>Bacillati</taxon>
        <taxon>Bacillota</taxon>
        <taxon>Bacilli</taxon>
        <taxon>Bacillales</taxon>
        <taxon>Salinicoccaceae</taxon>
        <taxon>Lacicoccus</taxon>
    </lineage>
</organism>
<dbReference type="PANTHER" id="PTHR48078:SF9">
    <property type="entry name" value="D-SERINE DEHYDRATASE"/>
    <property type="match status" value="1"/>
</dbReference>
<gene>
    <name evidence="4" type="primary">dsdA</name>
    <name evidence="6" type="ORF">SAMN05216216_1268</name>
</gene>
<feature type="modified residue" description="N6-(pyridoxal phosphate)lysine" evidence="4">
    <location>
        <position position="107"/>
    </location>
</feature>
<dbReference type="STRING" id="576118.SAMN05216216_1268"/>
<dbReference type="GO" id="GO:0008721">
    <property type="term" value="F:D-serine ammonia-lyase activity"/>
    <property type="evidence" value="ECO:0007669"/>
    <property type="project" value="UniProtKB-EC"/>
</dbReference>
<evidence type="ECO:0000259" key="5">
    <source>
        <dbReference type="Pfam" id="PF00291"/>
    </source>
</evidence>
<sequence length="428" mass="47662">MNDAVLKHLSDKVEVFWLNDKYDTYDQYAGSGFTIDDIQEAEQRLLKFSPLIKRLFPRTEGSGGIIESPVEKIENMQRWLNEIEGQDLKGALYIKRDDILPISGSVKARGGIYEILKYAEELAAESALINEKQSYAQFASERFRALFNRYTIVCASTGNLGLSIGIMSAELGFKVDIHMSVDAKAWKKALLRDYGVNVIEHEDDYSKAVEAGRDEAMKRKDFYFVDDEDSETLFLGYAVSALRLENQLTEAGIEVSSDNPLYVYLPCGVGGAPGGIAFGLKEVFGDNVYPVFAEPVNSPCMLLGVMSGKHDDISVRDIGLDNVTIADGLAVGRPSKFIGRTVEKLVYGFYTVQDASLYEMLAKLWDTEKMKLEPSALAGMTGGYRLQKEQPDMVSGTHLVWSTGGDMVPEDVWQKDYEQGFELLKEQG</sequence>
<evidence type="ECO:0000256" key="3">
    <source>
        <dbReference type="ARBA" id="ARBA00023239"/>
    </source>
</evidence>
<dbReference type="HAMAP" id="MF_01030">
    <property type="entry name" value="D_Ser_dehydrat"/>
    <property type="match status" value="1"/>
</dbReference>
<dbReference type="SUPFAM" id="SSF53686">
    <property type="entry name" value="Tryptophan synthase beta subunit-like PLP-dependent enzymes"/>
    <property type="match status" value="1"/>
</dbReference>
<keyword evidence="2 4" id="KW-0663">Pyridoxal phosphate</keyword>
<comment type="cofactor">
    <cofactor evidence="1 4">
        <name>pyridoxal 5'-phosphate</name>
        <dbReference type="ChEBI" id="CHEBI:597326"/>
    </cofactor>
</comment>
<dbReference type="AlphaFoldDB" id="A0A1G9HRE4"/>
<accession>A0A1G9HRE4</accession>
<reference evidence="7" key="1">
    <citation type="submission" date="2016-10" db="EMBL/GenBank/DDBJ databases">
        <authorList>
            <person name="Varghese N."/>
            <person name="Submissions S."/>
        </authorList>
    </citation>
    <scope>NUCLEOTIDE SEQUENCE [LARGE SCALE GENOMIC DNA]</scope>
    <source>
        <strain evidence="7">CGMCC 1.8895</strain>
    </source>
</reference>
<evidence type="ECO:0000256" key="1">
    <source>
        <dbReference type="ARBA" id="ARBA00001933"/>
    </source>
</evidence>
<dbReference type="PANTHER" id="PTHR48078">
    <property type="entry name" value="THREONINE DEHYDRATASE, MITOCHONDRIAL-RELATED"/>
    <property type="match status" value="1"/>
</dbReference>
<dbReference type="InterPro" id="IPR001926">
    <property type="entry name" value="TrpB-like_PALP"/>
</dbReference>
<dbReference type="InterPro" id="IPR011780">
    <property type="entry name" value="D_Ser_am_lyase"/>
</dbReference>
<dbReference type="GO" id="GO:0030170">
    <property type="term" value="F:pyridoxal phosphate binding"/>
    <property type="evidence" value="ECO:0007669"/>
    <property type="project" value="InterPro"/>
</dbReference>
<feature type="domain" description="Tryptophan synthase beta chain-like PALP" evidence="5">
    <location>
        <begin position="84"/>
        <end position="390"/>
    </location>
</feature>
<evidence type="ECO:0000313" key="6">
    <source>
        <dbReference type="EMBL" id="SDL15510.1"/>
    </source>
</evidence>
<dbReference type="InterPro" id="IPR036052">
    <property type="entry name" value="TrpB-like_PALP_sf"/>
</dbReference>
<dbReference type="GO" id="GO:0009097">
    <property type="term" value="P:isoleucine biosynthetic process"/>
    <property type="evidence" value="ECO:0007669"/>
    <property type="project" value="TreeGrafter"/>
</dbReference>
<dbReference type="InterPro" id="IPR050147">
    <property type="entry name" value="Ser/Thr_Dehydratase"/>
</dbReference>
<dbReference type="Pfam" id="PF00291">
    <property type="entry name" value="PALP"/>
    <property type="match status" value="1"/>
</dbReference>
<comment type="similarity">
    <text evidence="4">Belongs to the serine/threonine dehydratase family. DsdA subfamily.</text>
</comment>
<name>A0A1G9HRE4_9BACL</name>